<comment type="catalytic activity">
    <reaction evidence="7">
        <text>D-glucose 6-phosphate + NADP(+) = 6-phospho-D-glucono-1,5-lactone + NADPH + H(+)</text>
        <dbReference type="Rhea" id="RHEA:15841"/>
        <dbReference type="ChEBI" id="CHEBI:15378"/>
        <dbReference type="ChEBI" id="CHEBI:57783"/>
        <dbReference type="ChEBI" id="CHEBI:57955"/>
        <dbReference type="ChEBI" id="CHEBI:58349"/>
        <dbReference type="ChEBI" id="CHEBI:61548"/>
        <dbReference type="EC" id="1.1.1.49"/>
    </reaction>
</comment>
<evidence type="ECO:0000259" key="8">
    <source>
        <dbReference type="Pfam" id="PF00479"/>
    </source>
</evidence>
<dbReference type="HAMAP" id="MF_00966">
    <property type="entry name" value="G6PD"/>
    <property type="match status" value="1"/>
</dbReference>
<dbReference type="GO" id="GO:0050661">
    <property type="term" value="F:NADP binding"/>
    <property type="evidence" value="ECO:0007669"/>
    <property type="project" value="UniProtKB-UniRule"/>
</dbReference>
<dbReference type="InterPro" id="IPR036291">
    <property type="entry name" value="NAD(P)-bd_dom_sf"/>
</dbReference>
<dbReference type="InterPro" id="IPR022675">
    <property type="entry name" value="G6P_DH_C"/>
</dbReference>
<keyword evidence="11" id="KW-1185">Reference proteome</keyword>
<dbReference type="GO" id="GO:0005829">
    <property type="term" value="C:cytosol"/>
    <property type="evidence" value="ECO:0007669"/>
    <property type="project" value="TreeGrafter"/>
</dbReference>
<comment type="function">
    <text evidence="7">Catalyzes the oxidation of glucose 6-phosphate to 6-phosphogluconolactone.</text>
</comment>
<dbReference type="PIRSF" id="PIRSF000110">
    <property type="entry name" value="G6PD"/>
    <property type="match status" value="1"/>
</dbReference>
<dbReference type="AlphaFoldDB" id="A0A5C8ZK11"/>
<reference evidence="10 11" key="1">
    <citation type="submission" date="2019-07" db="EMBL/GenBank/DDBJ databases">
        <title>Quadrisphaera sp. strain DD2A genome sequencing and assembly.</title>
        <authorList>
            <person name="Kim I."/>
        </authorList>
    </citation>
    <scope>NUCLEOTIDE SEQUENCE [LARGE SCALE GENOMIC DNA]</scope>
    <source>
        <strain evidence="10 11">DD2A</strain>
    </source>
</reference>
<feature type="binding site" evidence="7">
    <location>
        <position position="26"/>
    </location>
    <ligand>
        <name>NADP(+)</name>
        <dbReference type="ChEBI" id="CHEBI:58349"/>
    </ligand>
</feature>
<evidence type="ECO:0000256" key="2">
    <source>
        <dbReference type="ARBA" id="ARBA00009975"/>
    </source>
</evidence>
<dbReference type="Proteomes" id="UP000321234">
    <property type="component" value="Unassembled WGS sequence"/>
</dbReference>
<organism evidence="10 11">
    <name type="scientific">Quadrisphaera setariae</name>
    <dbReference type="NCBI Taxonomy" id="2593304"/>
    <lineage>
        <taxon>Bacteria</taxon>
        <taxon>Bacillati</taxon>
        <taxon>Actinomycetota</taxon>
        <taxon>Actinomycetes</taxon>
        <taxon>Kineosporiales</taxon>
        <taxon>Kineosporiaceae</taxon>
        <taxon>Quadrisphaera</taxon>
    </lineage>
</organism>
<dbReference type="GO" id="GO:0009051">
    <property type="term" value="P:pentose-phosphate shunt, oxidative branch"/>
    <property type="evidence" value="ECO:0007669"/>
    <property type="project" value="TreeGrafter"/>
</dbReference>
<dbReference type="Pfam" id="PF00479">
    <property type="entry name" value="G6PD_N"/>
    <property type="match status" value="1"/>
</dbReference>
<accession>A0A5C8ZK11</accession>
<evidence type="ECO:0000256" key="4">
    <source>
        <dbReference type="ARBA" id="ARBA00022857"/>
    </source>
</evidence>
<comment type="caution">
    <text evidence="10">The sequence shown here is derived from an EMBL/GenBank/DDBJ whole genome shotgun (WGS) entry which is preliminary data.</text>
</comment>
<keyword evidence="5 7" id="KW-0560">Oxidoreductase</keyword>
<dbReference type="EMBL" id="VKAC01000001">
    <property type="protein sequence ID" value="TXR58232.1"/>
    <property type="molecule type" value="Genomic_DNA"/>
</dbReference>
<dbReference type="InterPro" id="IPR022674">
    <property type="entry name" value="G6P_DH_NAD-bd"/>
</dbReference>
<feature type="domain" description="Glucose-6-phosphate dehydrogenase NAD-binding" evidence="8">
    <location>
        <begin position="2"/>
        <end position="166"/>
    </location>
</feature>
<feature type="binding site" evidence="7">
    <location>
        <position position="306"/>
    </location>
    <ligand>
        <name>substrate</name>
    </ligand>
</feature>
<protein>
    <recommendedName>
        <fullName evidence="7">Glucose-6-phosphate 1-dehydrogenase</fullName>
        <shortName evidence="7">G6PD</shortName>
        <ecNumber evidence="7">1.1.1.49</ecNumber>
    </recommendedName>
</protein>
<comment type="caution">
    <text evidence="7">Lacks conserved residue(s) required for the propagation of feature annotation.</text>
</comment>
<evidence type="ECO:0000256" key="5">
    <source>
        <dbReference type="ARBA" id="ARBA00023002"/>
    </source>
</evidence>
<sequence>MVLPAFGALAKHGLLPDNWRLIGNGRGHQSDDEFREHVKTVLDKAKTGLSGRQWRGFASSLRFAGGGFSESDPGELADVVAEAKDDLGGGDDVQLVHYIALPPSTFESYTRALDAHGLAEGARVVYEKPFGTDSESFERLDELVLSIFPEERVFRIDHFLGKEATQQLHVLRFNNRLLEQVWNRYHVAAVQIDIPETLGVSNRAGFYDETGATLDMLVTHQLQVMAEVALEPPVDASPEALLEAREAVLKDFRPMSPDEAVLGQVEGYRDIDGVADDSQTDTFVAAKVWIDNDRWEGVPFLLRTGKQLKESHQHVTLVLRRPQTRGFGERPPRPETIAFSLAGNGTVAATVTAQRPGAPGDLVAGSLLLDLEDLPRAEPLPAYASLLRDVLAGDRALFTTATGLREAWRVAAPLLDNRPQVQPYAPGSWGPEAAREIAAPHGWLSQDSLDD</sequence>
<comment type="similarity">
    <text evidence="2 7">Belongs to the glucose-6-phosphate dehydrogenase family.</text>
</comment>
<feature type="binding site" evidence="7">
    <location>
        <position position="196"/>
    </location>
    <ligand>
        <name>substrate</name>
    </ligand>
</feature>
<feature type="active site" description="Proton acceptor" evidence="7">
    <location>
        <position position="220"/>
    </location>
</feature>
<comment type="pathway">
    <text evidence="1 7">Carbohydrate degradation; pentose phosphate pathway; D-ribulose 5-phosphate from D-glucose 6-phosphate (oxidative stage): step 1/3.</text>
</comment>
<evidence type="ECO:0000259" key="9">
    <source>
        <dbReference type="Pfam" id="PF02781"/>
    </source>
</evidence>
<evidence type="ECO:0000256" key="6">
    <source>
        <dbReference type="ARBA" id="ARBA00023277"/>
    </source>
</evidence>
<dbReference type="GO" id="GO:0006006">
    <property type="term" value="P:glucose metabolic process"/>
    <property type="evidence" value="ECO:0007669"/>
    <property type="project" value="UniProtKB-KW"/>
</dbReference>
<feature type="domain" description="Glucose-6-phosphate dehydrogenase C-terminal" evidence="9">
    <location>
        <begin position="170"/>
        <end position="442"/>
    </location>
</feature>
<proteinExistence type="inferred from homology"/>
<dbReference type="InterPro" id="IPR001282">
    <property type="entry name" value="G6P_DH"/>
</dbReference>
<dbReference type="Gene3D" id="3.40.50.720">
    <property type="entry name" value="NAD(P)-binding Rossmann-like Domain"/>
    <property type="match status" value="1"/>
</dbReference>
<feature type="binding site" evidence="7">
    <location>
        <position position="215"/>
    </location>
    <ligand>
        <name>substrate</name>
    </ligand>
</feature>
<dbReference type="PROSITE" id="PS00069">
    <property type="entry name" value="G6P_DEHYDROGENASE"/>
    <property type="match status" value="1"/>
</dbReference>
<keyword evidence="3 7" id="KW-0313">Glucose metabolism</keyword>
<name>A0A5C8ZK11_9ACTN</name>
<gene>
    <name evidence="7" type="primary">zwf</name>
    <name evidence="10" type="ORF">FMM08_01235</name>
</gene>
<feature type="binding site" evidence="7">
    <location>
        <position position="128"/>
    </location>
    <ligand>
        <name>NADP(+)</name>
        <dbReference type="ChEBI" id="CHEBI:58349"/>
    </ligand>
</feature>
<feature type="binding site" evidence="7">
    <location>
        <position position="162"/>
    </location>
    <ligand>
        <name>substrate</name>
    </ligand>
</feature>
<dbReference type="Pfam" id="PF02781">
    <property type="entry name" value="G6PD_C"/>
    <property type="match status" value="1"/>
</dbReference>
<dbReference type="InterPro" id="IPR019796">
    <property type="entry name" value="G6P_DH_AS"/>
</dbReference>
<dbReference type="Gene3D" id="3.30.360.10">
    <property type="entry name" value="Dihydrodipicolinate Reductase, domain 2"/>
    <property type="match status" value="1"/>
</dbReference>
<evidence type="ECO:0000256" key="1">
    <source>
        <dbReference type="ARBA" id="ARBA00004937"/>
    </source>
</evidence>
<keyword evidence="6 7" id="KW-0119">Carbohydrate metabolism</keyword>
<keyword evidence="4 7" id="KW-0521">NADP</keyword>
<feature type="binding site" evidence="7">
    <location>
        <position position="158"/>
    </location>
    <ligand>
        <name>substrate</name>
    </ligand>
</feature>
<dbReference type="OrthoDB" id="9802739at2"/>
<dbReference type="EC" id="1.1.1.49" evidence="7"/>
<dbReference type="PANTHER" id="PTHR23429">
    <property type="entry name" value="GLUCOSE-6-PHOSPHATE 1-DEHYDROGENASE G6PD"/>
    <property type="match status" value="1"/>
</dbReference>
<evidence type="ECO:0000256" key="3">
    <source>
        <dbReference type="ARBA" id="ARBA00022526"/>
    </source>
</evidence>
<evidence type="ECO:0000313" key="11">
    <source>
        <dbReference type="Proteomes" id="UP000321234"/>
    </source>
</evidence>
<dbReference type="GO" id="GO:0004345">
    <property type="term" value="F:glucose-6-phosphate dehydrogenase activity"/>
    <property type="evidence" value="ECO:0007669"/>
    <property type="project" value="UniProtKB-UniRule"/>
</dbReference>
<dbReference type="SUPFAM" id="SSF55347">
    <property type="entry name" value="Glyceraldehyde-3-phosphate dehydrogenase-like, C-terminal domain"/>
    <property type="match status" value="1"/>
</dbReference>
<dbReference type="PRINTS" id="PR00079">
    <property type="entry name" value="G6PDHDRGNASE"/>
</dbReference>
<dbReference type="PANTHER" id="PTHR23429:SF0">
    <property type="entry name" value="GLUCOSE-6-PHOSPHATE 1-DEHYDROGENASE"/>
    <property type="match status" value="1"/>
</dbReference>
<evidence type="ECO:0000313" key="10">
    <source>
        <dbReference type="EMBL" id="TXR58232.1"/>
    </source>
</evidence>
<dbReference type="UniPathway" id="UPA00115">
    <property type="reaction ID" value="UER00408"/>
</dbReference>
<evidence type="ECO:0000256" key="7">
    <source>
        <dbReference type="HAMAP-Rule" id="MF_00966"/>
    </source>
</evidence>
<dbReference type="SUPFAM" id="SSF51735">
    <property type="entry name" value="NAD(P)-binding Rossmann-fold domains"/>
    <property type="match status" value="1"/>
</dbReference>